<dbReference type="Pfam" id="PF01370">
    <property type="entry name" value="Epimerase"/>
    <property type="match status" value="1"/>
</dbReference>
<dbReference type="InterPro" id="IPR036291">
    <property type="entry name" value="NAD(P)-bd_dom_sf"/>
</dbReference>
<accession>A0A0G9HEC6</accession>
<name>A0A0G9HEC6_9GAMM</name>
<proteinExistence type="predicted"/>
<dbReference type="Proteomes" id="UP000182987">
    <property type="component" value="Chromosome"/>
</dbReference>
<dbReference type="PATRIC" id="fig|1440763.5.peg.1326"/>
<evidence type="ECO:0000313" key="2">
    <source>
        <dbReference type="EMBL" id="APG05091.1"/>
    </source>
</evidence>
<dbReference type="PANTHER" id="PTHR14097:SF8">
    <property type="entry name" value="NAD(P)-BINDING DOMAIN-CONTAINING PROTEIN"/>
    <property type="match status" value="1"/>
</dbReference>
<comment type="subcellular location">
    <subcellularLocation>
        <location evidence="1">Membrane</location>
    </subcellularLocation>
</comment>
<evidence type="ECO:0000313" key="3">
    <source>
        <dbReference type="Proteomes" id="UP000182987"/>
    </source>
</evidence>
<sequence>MSFRVLIIGGTGQVGAAVVRALAAEPSCVEIVMVNRRAISPAPGPRVRQVVLDTKAARFQVDVTRLAEEMMAQGDPVYAASCVGVGSGSMKWSEEELKALEIGVVGGFARGCHDAGIAHFALLSAVGSTPKSRFRYVRVMGLKEQAIEAVGFRRLAIFRPGIIAGNVHTPGYVAWLGRLIPGRFGSVEQDDIGRAFVAEFVHHPAGSGVVHLENDAMRQASKGLPPGG</sequence>
<gene>
    <name evidence="2" type="ORF">BJI69_15100</name>
</gene>
<dbReference type="OrthoDB" id="9798632at2"/>
<protein>
    <submittedName>
        <fullName evidence="2">Uncharacterized protein</fullName>
    </submittedName>
</protein>
<dbReference type="STRING" id="1440763.BJI69_15100"/>
<organism evidence="2 3">
    <name type="scientific">Luteibacter rhizovicinus DSM 16549</name>
    <dbReference type="NCBI Taxonomy" id="1440763"/>
    <lineage>
        <taxon>Bacteria</taxon>
        <taxon>Pseudomonadati</taxon>
        <taxon>Pseudomonadota</taxon>
        <taxon>Gammaproteobacteria</taxon>
        <taxon>Lysobacterales</taxon>
        <taxon>Rhodanobacteraceae</taxon>
        <taxon>Luteibacter</taxon>
    </lineage>
</organism>
<dbReference type="KEGG" id="lrz:BJI69_15100"/>
<dbReference type="GO" id="GO:0016020">
    <property type="term" value="C:membrane"/>
    <property type="evidence" value="ECO:0007669"/>
    <property type="project" value="UniProtKB-SubCell"/>
</dbReference>
<dbReference type="PANTHER" id="PTHR14097">
    <property type="entry name" value="OXIDOREDUCTASE HTATIP2"/>
    <property type="match status" value="1"/>
</dbReference>
<dbReference type="RefSeq" id="WP_046967143.1">
    <property type="nucleotide sequence ID" value="NZ_JPLB01000024.1"/>
</dbReference>
<dbReference type="AlphaFoldDB" id="A0A0G9HEC6"/>
<dbReference type="Gene3D" id="3.40.50.720">
    <property type="entry name" value="NAD(P)-binding Rossmann-like Domain"/>
    <property type="match status" value="1"/>
</dbReference>
<dbReference type="EMBL" id="CP017480">
    <property type="protein sequence ID" value="APG05091.1"/>
    <property type="molecule type" value="Genomic_DNA"/>
</dbReference>
<keyword evidence="3" id="KW-1185">Reference proteome</keyword>
<reference evidence="3" key="1">
    <citation type="submission" date="2016-09" db="EMBL/GenBank/DDBJ databases">
        <authorList>
            <person name="Lysoe E."/>
        </authorList>
    </citation>
    <scope>NUCLEOTIDE SEQUENCE [LARGE SCALE GENOMIC DNA]</scope>
    <source>
        <strain evidence="3">LJ96T</strain>
    </source>
</reference>
<dbReference type="SUPFAM" id="SSF51735">
    <property type="entry name" value="NAD(P)-binding Rossmann-fold domains"/>
    <property type="match status" value="1"/>
</dbReference>
<evidence type="ECO:0000256" key="1">
    <source>
        <dbReference type="ARBA" id="ARBA00004370"/>
    </source>
</evidence>
<dbReference type="InterPro" id="IPR001509">
    <property type="entry name" value="Epimerase_deHydtase"/>
</dbReference>